<dbReference type="InterPro" id="IPR050445">
    <property type="entry name" value="Bact_polysacc_biosynth/exp"/>
</dbReference>
<evidence type="ECO:0000256" key="4">
    <source>
        <dbReference type="ARBA" id="ARBA00022692"/>
    </source>
</evidence>
<dbReference type="Pfam" id="PF02706">
    <property type="entry name" value="Wzz"/>
    <property type="match status" value="1"/>
</dbReference>
<evidence type="ECO:0000256" key="2">
    <source>
        <dbReference type="ARBA" id="ARBA00006683"/>
    </source>
</evidence>
<keyword evidence="4" id="KW-0812">Transmembrane</keyword>
<reference evidence="8 9" key="1">
    <citation type="journal article" date="2014" name="Int. J. Syst. Evol. Microbiol.">
        <title>Nocardia vulneris sp. nov., isolated from wounds of human patients in North America.</title>
        <authorList>
            <person name="Lasker B.A."/>
            <person name="Bell M."/>
            <person name="Klenk H.P."/>
            <person name="Sproer C."/>
            <person name="Schumann C."/>
            <person name="Schumann P."/>
            <person name="Brown J.M."/>
        </authorList>
    </citation>
    <scope>NUCLEOTIDE SEQUENCE [LARGE SCALE GENOMIC DNA]</scope>
    <source>
        <strain evidence="8 9">W9851</strain>
    </source>
</reference>
<dbReference type="SUPFAM" id="SSF52540">
    <property type="entry name" value="P-loop containing nucleoside triphosphate hydrolases"/>
    <property type="match status" value="1"/>
</dbReference>
<comment type="similarity">
    <text evidence="2">Belongs to the CpsC/CapA family.</text>
</comment>
<keyword evidence="8" id="KW-0418">Kinase</keyword>
<dbReference type="GO" id="GO:0016301">
    <property type="term" value="F:kinase activity"/>
    <property type="evidence" value="ECO:0007669"/>
    <property type="project" value="UniProtKB-KW"/>
</dbReference>
<accession>A0ABR4ZKK8</accession>
<dbReference type="Proteomes" id="UP000031364">
    <property type="component" value="Unassembled WGS sequence"/>
</dbReference>
<dbReference type="PANTHER" id="PTHR32309">
    <property type="entry name" value="TYROSINE-PROTEIN KINASE"/>
    <property type="match status" value="1"/>
</dbReference>
<keyword evidence="3" id="KW-1003">Cell membrane</keyword>
<evidence type="ECO:0000313" key="9">
    <source>
        <dbReference type="Proteomes" id="UP000031364"/>
    </source>
</evidence>
<organism evidence="8 9">
    <name type="scientific">Nocardia vulneris</name>
    <dbReference type="NCBI Taxonomy" id="1141657"/>
    <lineage>
        <taxon>Bacteria</taxon>
        <taxon>Bacillati</taxon>
        <taxon>Actinomycetota</taxon>
        <taxon>Actinomycetes</taxon>
        <taxon>Mycobacteriales</taxon>
        <taxon>Nocardiaceae</taxon>
        <taxon>Nocardia</taxon>
    </lineage>
</organism>
<dbReference type="EMBL" id="JNFP01000007">
    <property type="protein sequence ID" value="KIA65479.1"/>
    <property type="molecule type" value="Genomic_DNA"/>
</dbReference>
<evidence type="ECO:0000256" key="5">
    <source>
        <dbReference type="ARBA" id="ARBA00022989"/>
    </source>
</evidence>
<keyword evidence="9" id="KW-1185">Reference proteome</keyword>
<evidence type="ECO:0000313" key="8">
    <source>
        <dbReference type="EMBL" id="KIA65479.1"/>
    </source>
</evidence>
<dbReference type="Gene3D" id="3.40.50.300">
    <property type="entry name" value="P-loop containing nucleotide triphosphate hydrolases"/>
    <property type="match status" value="1"/>
</dbReference>
<dbReference type="InterPro" id="IPR003856">
    <property type="entry name" value="LPS_length_determ_N"/>
</dbReference>
<evidence type="ECO:0000256" key="3">
    <source>
        <dbReference type="ARBA" id="ARBA00022475"/>
    </source>
</evidence>
<name>A0ABR4ZKK8_9NOCA</name>
<dbReference type="InterPro" id="IPR027417">
    <property type="entry name" value="P-loop_NTPase"/>
</dbReference>
<feature type="domain" description="Polysaccharide chain length determinant N-terminal" evidence="7">
    <location>
        <begin position="3"/>
        <end position="88"/>
    </location>
</feature>
<evidence type="ECO:0000256" key="6">
    <source>
        <dbReference type="ARBA" id="ARBA00023136"/>
    </source>
</evidence>
<keyword evidence="5" id="KW-1133">Transmembrane helix</keyword>
<protein>
    <submittedName>
        <fullName evidence="8">Protein tyrosine kinase</fullName>
    </submittedName>
</protein>
<gene>
    <name evidence="8" type="ORF">FG87_07615</name>
</gene>
<keyword evidence="8" id="KW-0808">Transferase</keyword>
<evidence type="ECO:0000256" key="1">
    <source>
        <dbReference type="ARBA" id="ARBA00004651"/>
    </source>
</evidence>
<dbReference type="PANTHER" id="PTHR32309:SF13">
    <property type="entry name" value="FERRIC ENTEROBACTIN TRANSPORT PROTEIN FEPE"/>
    <property type="match status" value="1"/>
</dbReference>
<comment type="subcellular location">
    <subcellularLocation>
        <location evidence="1">Cell membrane</location>
        <topology evidence="1">Multi-pass membrane protein</topology>
    </subcellularLocation>
</comment>
<proteinExistence type="inferred from homology"/>
<dbReference type="RefSeq" id="WP_043666527.1">
    <property type="nucleotide sequence ID" value="NZ_BDCI01000017.1"/>
</dbReference>
<evidence type="ECO:0000259" key="7">
    <source>
        <dbReference type="Pfam" id="PF02706"/>
    </source>
</evidence>
<sequence length="446" mass="46080">MGLIEYWHVLRRRWLVVTAAVLVCLLAAAGYAQTIPVTYKASSSMYVSMSTGTSVNDSYQGGLAAQQRVRSYLDLLASATVAQRVIDDRGLRLSVGELRSRISASSPPATAVLVATVSAPTAAEARDLADAVVAQFRRLVDELETTELGAAPATRVAVVDRAELPAAPSGPRRTRLLALGLCAGLALGFAAALLRDRLDRRLRTSNELESALAEPVRVGGSGAPERPTVPILAILDIGLPGELGETRRLRARLADAAAGKSPKTIVLTSLSARSAPDIAARLARSLAATGARVVLVDADTTGAGSSGRLLAHTGPGLAEVLRGGPRLSDAVVRLPDDGIDLLPLGAPDPGTPDALTTERFGALLADLRCDFDHVVVEVAPVTAAADALSVAPRGDTTIGVVELGTTDAAQLRGALATFGAAGAALVGVIAVSRPGDRPRLSQRLRL</sequence>
<comment type="caution">
    <text evidence="8">The sequence shown here is derived from an EMBL/GenBank/DDBJ whole genome shotgun (WGS) entry which is preliminary data.</text>
</comment>
<keyword evidence="6" id="KW-0472">Membrane</keyword>